<organism evidence="2">
    <name type="scientific">Tetraselmis sp. GSL018</name>
    <dbReference type="NCBI Taxonomy" id="582737"/>
    <lineage>
        <taxon>Eukaryota</taxon>
        <taxon>Viridiplantae</taxon>
        <taxon>Chlorophyta</taxon>
        <taxon>core chlorophytes</taxon>
        <taxon>Chlorodendrophyceae</taxon>
        <taxon>Chlorodendrales</taxon>
        <taxon>Chlorodendraceae</taxon>
        <taxon>Tetraselmis</taxon>
    </lineage>
</organism>
<reference evidence="2" key="1">
    <citation type="submission" date="2014-05" db="EMBL/GenBank/DDBJ databases">
        <title>The transcriptome of the halophilic microalga Tetraselmis sp. GSL018 isolated from the Great Salt Lake, Utah.</title>
        <authorList>
            <person name="Jinkerson R.E."/>
            <person name="D'Adamo S."/>
            <person name="Posewitz M.C."/>
        </authorList>
    </citation>
    <scope>NUCLEOTIDE SEQUENCE</scope>
    <source>
        <strain evidence="2">GSL018</strain>
    </source>
</reference>
<dbReference type="AlphaFoldDB" id="A0A061R0U9"/>
<proteinExistence type="predicted"/>
<accession>A0A061R0U9</accession>
<evidence type="ECO:0008006" key="3">
    <source>
        <dbReference type="Google" id="ProtNLM"/>
    </source>
</evidence>
<dbReference type="PANTHER" id="PTHR36781">
    <property type="entry name" value="OS05G0114600 PROTEIN"/>
    <property type="match status" value="1"/>
</dbReference>
<dbReference type="EMBL" id="GBEZ01022724">
    <property type="protein sequence ID" value="JAC64126.1"/>
    <property type="molecule type" value="Transcribed_RNA"/>
</dbReference>
<evidence type="ECO:0000313" key="2">
    <source>
        <dbReference type="EMBL" id="JAC64126.1"/>
    </source>
</evidence>
<name>A0A061R0U9_9CHLO</name>
<gene>
    <name evidence="2" type="ORF">TSPGSL018_19000</name>
</gene>
<sequence>MASRRLLQKLGEAALQPTFVNGKWRKPAISAKNVARLRKEDLLAGKEWPYEKPRSDPPYKQPKGHKRHKELEQRAKKVEEKLASMDDKIAQYRESVRIKDVLPFDQIMLTPKQIRQKMKSKT</sequence>
<feature type="region of interest" description="Disordered" evidence="1">
    <location>
        <begin position="46"/>
        <end position="71"/>
    </location>
</feature>
<feature type="compositionally biased region" description="Basic and acidic residues" evidence="1">
    <location>
        <begin position="46"/>
        <end position="57"/>
    </location>
</feature>
<protein>
    <recommendedName>
        <fullName evidence="3">MRPL25 domain-containing protein</fullName>
    </recommendedName>
</protein>
<evidence type="ECO:0000256" key="1">
    <source>
        <dbReference type="SAM" id="MobiDB-lite"/>
    </source>
</evidence>
<dbReference type="PANTHER" id="PTHR36781:SF1">
    <property type="entry name" value="OS05G0114600 PROTEIN"/>
    <property type="match status" value="1"/>
</dbReference>